<name>A0ACC0A0I8_CATRO</name>
<dbReference type="Proteomes" id="UP001060085">
    <property type="component" value="Linkage Group LG07"/>
</dbReference>
<keyword evidence="2" id="KW-1185">Reference proteome</keyword>
<reference evidence="2" key="1">
    <citation type="journal article" date="2023" name="Nat. Plants">
        <title>Single-cell RNA sequencing provides a high-resolution roadmap for understanding the multicellular compartmentation of specialized metabolism.</title>
        <authorList>
            <person name="Sun S."/>
            <person name="Shen X."/>
            <person name="Li Y."/>
            <person name="Li Y."/>
            <person name="Wang S."/>
            <person name="Li R."/>
            <person name="Zhang H."/>
            <person name="Shen G."/>
            <person name="Guo B."/>
            <person name="Wei J."/>
            <person name="Xu J."/>
            <person name="St-Pierre B."/>
            <person name="Chen S."/>
            <person name="Sun C."/>
        </authorList>
    </citation>
    <scope>NUCLEOTIDE SEQUENCE [LARGE SCALE GENOMIC DNA]</scope>
</reference>
<organism evidence="1 2">
    <name type="scientific">Catharanthus roseus</name>
    <name type="common">Madagascar periwinkle</name>
    <name type="synonym">Vinca rosea</name>
    <dbReference type="NCBI Taxonomy" id="4058"/>
    <lineage>
        <taxon>Eukaryota</taxon>
        <taxon>Viridiplantae</taxon>
        <taxon>Streptophyta</taxon>
        <taxon>Embryophyta</taxon>
        <taxon>Tracheophyta</taxon>
        <taxon>Spermatophyta</taxon>
        <taxon>Magnoliopsida</taxon>
        <taxon>eudicotyledons</taxon>
        <taxon>Gunneridae</taxon>
        <taxon>Pentapetalae</taxon>
        <taxon>asterids</taxon>
        <taxon>lamiids</taxon>
        <taxon>Gentianales</taxon>
        <taxon>Apocynaceae</taxon>
        <taxon>Rauvolfioideae</taxon>
        <taxon>Vinceae</taxon>
        <taxon>Catharanthinae</taxon>
        <taxon>Catharanthus</taxon>
    </lineage>
</organism>
<gene>
    <name evidence="1" type="ORF">M9H77_30871</name>
</gene>
<sequence length="185" mass="20133">MAPASGSDGRPRHGKGKGLTGSLMSVMSKFAGSRNKRPDVVRDVSAPMQKRKKVKPSDWEQTEVAEGGPVDPELIPSYGGHVAGRIWRGQIFIFMLNCHFCINRYVNPGNAFLKGNGTGGESGLTTVDKLDLPLLRPLALLLPLRGGLPLPRGLGLDPEPEPLPNPEPEPLDFPIFRWAIETYSK</sequence>
<evidence type="ECO:0000313" key="2">
    <source>
        <dbReference type="Proteomes" id="UP001060085"/>
    </source>
</evidence>
<protein>
    <submittedName>
        <fullName evidence="1">Uncharacterized protein</fullName>
    </submittedName>
</protein>
<proteinExistence type="predicted"/>
<accession>A0ACC0A0I8</accession>
<evidence type="ECO:0000313" key="1">
    <source>
        <dbReference type="EMBL" id="KAI5653684.1"/>
    </source>
</evidence>
<comment type="caution">
    <text evidence="1">The sequence shown here is derived from an EMBL/GenBank/DDBJ whole genome shotgun (WGS) entry which is preliminary data.</text>
</comment>
<dbReference type="EMBL" id="CM044707">
    <property type="protein sequence ID" value="KAI5653684.1"/>
    <property type="molecule type" value="Genomic_DNA"/>
</dbReference>